<dbReference type="AlphaFoldDB" id="A0A4R3KX73"/>
<feature type="coiled-coil region" evidence="1">
    <location>
        <begin position="9"/>
        <end position="64"/>
    </location>
</feature>
<dbReference type="RefSeq" id="WP_132028023.1">
    <property type="nucleotide sequence ID" value="NZ_CP068564.1"/>
</dbReference>
<reference evidence="2 3" key="1">
    <citation type="submission" date="2019-03" db="EMBL/GenBank/DDBJ databases">
        <title>Genomic Encyclopedia of Type Strains, Phase IV (KMG-IV): sequencing the most valuable type-strain genomes for metagenomic binning, comparative biology and taxonomic classification.</title>
        <authorList>
            <person name="Goeker M."/>
        </authorList>
    </citation>
    <scope>NUCLEOTIDE SEQUENCE [LARGE SCALE GENOMIC DNA]</scope>
    <source>
        <strain evidence="2 3">DSM 26752</strain>
    </source>
</reference>
<gene>
    <name evidence="2" type="ORF">EDD65_10854</name>
</gene>
<dbReference type="EMBL" id="SMAE01000008">
    <property type="protein sequence ID" value="TCS88521.1"/>
    <property type="molecule type" value="Genomic_DNA"/>
</dbReference>
<evidence type="ECO:0000313" key="3">
    <source>
        <dbReference type="Proteomes" id="UP000294567"/>
    </source>
</evidence>
<dbReference type="Gene3D" id="1.10.287.540">
    <property type="entry name" value="Helix hairpin bin"/>
    <property type="match status" value="1"/>
</dbReference>
<evidence type="ECO:0000313" key="2">
    <source>
        <dbReference type="EMBL" id="TCS88521.1"/>
    </source>
</evidence>
<keyword evidence="3" id="KW-1185">Reference proteome</keyword>
<organism evidence="2 3">
    <name type="scientific">Keratinibaculum paraultunense</name>
    <dbReference type="NCBI Taxonomy" id="1278232"/>
    <lineage>
        <taxon>Bacteria</taxon>
        <taxon>Bacillati</taxon>
        <taxon>Bacillota</taxon>
        <taxon>Tissierellia</taxon>
        <taxon>Tissierellales</taxon>
        <taxon>Tepidimicrobiaceae</taxon>
        <taxon>Keratinibaculum</taxon>
    </lineage>
</organism>
<sequence>MENEILEILKVLQSNMNTMQSDMKAMQSNMNTMQSDMKAMQSDMKAMKNEQKETNKSLERVQNKTDIIEVQVKENTQILKALQHSSQVHKAGMDKFNIILAREAGELKKQIKNLENRICNLEETNKLIMEMYGEHEVEIRKIRKKYV</sequence>
<evidence type="ECO:0000256" key="1">
    <source>
        <dbReference type="SAM" id="Coils"/>
    </source>
</evidence>
<dbReference type="OrthoDB" id="1708171at2"/>
<comment type="caution">
    <text evidence="2">The sequence shown here is derived from an EMBL/GenBank/DDBJ whole genome shotgun (WGS) entry which is preliminary data.</text>
</comment>
<feature type="coiled-coil region" evidence="1">
    <location>
        <begin position="97"/>
        <end position="124"/>
    </location>
</feature>
<proteinExistence type="predicted"/>
<keyword evidence="1" id="KW-0175">Coiled coil</keyword>
<name>A0A4R3KX73_9FIRM</name>
<accession>A0A4R3KX73</accession>
<protein>
    <submittedName>
        <fullName evidence="2">Uncharacterized protein</fullName>
    </submittedName>
</protein>
<dbReference type="Proteomes" id="UP000294567">
    <property type="component" value="Unassembled WGS sequence"/>
</dbReference>
<dbReference type="SUPFAM" id="SSF57997">
    <property type="entry name" value="Tropomyosin"/>
    <property type="match status" value="1"/>
</dbReference>